<dbReference type="Pfam" id="PF07992">
    <property type="entry name" value="Pyr_redox_2"/>
    <property type="match status" value="1"/>
</dbReference>
<keyword evidence="4" id="KW-0285">Flavoprotein</keyword>
<keyword evidence="5" id="KW-0288">FMN</keyword>
<dbReference type="Gene3D" id="3.20.20.70">
    <property type="entry name" value="Aldolase class I"/>
    <property type="match status" value="1"/>
</dbReference>
<dbReference type="InterPro" id="IPR001155">
    <property type="entry name" value="OxRdtase_FMN_N"/>
</dbReference>
<dbReference type="PRINTS" id="PR00469">
    <property type="entry name" value="PNDRDTASEII"/>
</dbReference>
<evidence type="ECO:0000313" key="13">
    <source>
        <dbReference type="Proteomes" id="UP000698963"/>
    </source>
</evidence>
<comment type="cofactor">
    <cofactor evidence="1">
        <name>FMN</name>
        <dbReference type="ChEBI" id="CHEBI:58210"/>
    </cofactor>
</comment>
<proteinExistence type="inferred from homology"/>
<evidence type="ECO:0000256" key="8">
    <source>
        <dbReference type="ARBA" id="ARBA00023004"/>
    </source>
</evidence>
<keyword evidence="8" id="KW-0408">Iron</keyword>
<dbReference type="SUPFAM" id="SSF51905">
    <property type="entry name" value="FAD/NAD(P)-binding domain"/>
    <property type="match status" value="1"/>
</dbReference>
<evidence type="ECO:0000256" key="7">
    <source>
        <dbReference type="ARBA" id="ARBA00023002"/>
    </source>
</evidence>
<dbReference type="Gene3D" id="3.50.50.60">
    <property type="entry name" value="FAD/NAD(P)-binding domain"/>
    <property type="match status" value="1"/>
</dbReference>
<comment type="similarity">
    <text evidence="3">In the N-terminal section; belongs to the NADH:flavin oxidoreductase/NADH oxidase family.</text>
</comment>
<evidence type="ECO:0000256" key="9">
    <source>
        <dbReference type="ARBA" id="ARBA00023014"/>
    </source>
</evidence>
<comment type="caution">
    <text evidence="12">The sequence shown here is derived from an EMBL/GenBank/DDBJ whole genome shotgun (WGS) entry which is preliminary data.</text>
</comment>
<comment type="cofactor">
    <cofactor evidence="2">
        <name>[4Fe-4S] cluster</name>
        <dbReference type="ChEBI" id="CHEBI:49883"/>
    </cofactor>
</comment>
<dbReference type="AlphaFoldDB" id="A0A921AYJ7"/>
<dbReference type="InterPro" id="IPR023753">
    <property type="entry name" value="FAD/NAD-binding_dom"/>
</dbReference>
<dbReference type="Gene3D" id="3.40.50.720">
    <property type="entry name" value="NAD(P)-binding Rossmann-like Domain"/>
    <property type="match status" value="1"/>
</dbReference>
<keyword evidence="9" id="KW-0411">Iron-sulfur</keyword>
<dbReference type="CDD" id="cd02803">
    <property type="entry name" value="OYE_like_FMN_family"/>
    <property type="match status" value="1"/>
</dbReference>
<evidence type="ECO:0000256" key="4">
    <source>
        <dbReference type="ARBA" id="ARBA00022630"/>
    </source>
</evidence>
<dbReference type="InterPro" id="IPR051793">
    <property type="entry name" value="NADH:flavin_oxidoreductase"/>
</dbReference>
<feature type="domain" description="NADH:flavin oxidoreductase/NADH oxidase N-terminal" evidence="10">
    <location>
        <begin position="11"/>
        <end position="343"/>
    </location>
</feature>
<evidence type="ECO:0000256" key="1">
    <source>
        <dbReference type="ARBA" id="ARBA00001917"/>
    </source>
</evidence>
<reference evidence="12" key="1">
    <citation type="journal article" date="2021" name="PeerJ">
        <title>Extensive microbial diversity within the chicken gut microbiome revealed by metagenomics and culture.</title>
        <authorList>
            <person name="Gilroy R."/>
            <person name="Ravi A."/>
            <person name="Getino M."/>
            <person name="Pursley I."/>
            <person name="Horton D.L."/>
            <person name="Alikhan N.F."/>
            <person name="Baker D."/>
            <person name="Gharbi K."/>
            <person name="Hall N."/>
            <person name="Watson M."/>
            <person name="Adriaenssens E.M."/>
            <person name="Foster-Nyarko E."/>
            <person name="Jarju S."/>
            <person name="Secka A."/>
            <person name="Antonio M."/>
            <person name="Oren A."/>
            <person name="Chaudhuri R.R."/>
            <person name="La Ragione R."/>
            <person name="Hildebrand F."/>
            <person name="Pallen M.J."/>
        </authorList>
    </citation>
    <scope>NUCLEOTIDE SEQUENCE</scope>
    <source>
        <strain evidence="12">ChiGjej2B2-19336</strain>
    </source>
</reference>
<gene>
    <name evidence="12" type="ORF">K8W16_10925</name>
</gene>
<evidence type="ECO:0000256" key="3">
    <source>
        <dbReference type="ARBA" id="ARBA00011048"/>
    </source>
</evidence>
<keyword evidence="6" id="KW-0479">Metal-binding</keyword>
<accession>A0A921AYJ7</accession>
<evidence type="ECO:0000313" key="12">
    <source>
        <dbReference type="EMBL" id="HJD98143.1"/>
    </source>
</evidence>
<evidence type="ECO:0000256" key="6">
    <source>
        <dbReference type="ARBA" id="ARBA00022723"/>
    </source>
</evidence>
<name>A0A921AYJ7_9BACT</name>
<evidence type="ECO:0000259" key="11">
    <source>
        <dbReference type="Pfam" id="PF07992"/>
    </source>
</evidence>
<evidence type="ECO:0000259" key="10">
    <source>
        <dbReference type="Pfam" id="PF00724"/>
    </source>
</evidence>
<dbReference type="RefSeq" id="WP_304123639.1">
    <property type="nucleotide sequence ID" value="NZ_DYZA01000226.1"/>
</dbReference>
<keyword evidence="7" id="KW-0560">Oxidoreductase</keyword>
<dbReference type="InterPro" id="IPR013785">
    <property type="entry name" value="Aldolase_TIM"/>
</dbReference>
<dbReference type="SUPFAM" id="SSF51395">
    <property type="entry name" value="FMN-linked oxidoreductases"/>
    <property type="match status" value="1"/>
</dbReference>
<dbReference type="InterPro" id="IPR036188">
    <property type="entry name" value="FAD/NAD-bd_sf"/>
</dbReference>
<organism evidence="12 13">
    <name type="scientific">Mailhella massiliensis</name>
    <dbReference type="NCBI Taxonomy" id="1903261"/>
    <lineage>
        <taxon>Bacteria</taxon>
        <taxon>Pseudomonadati</taxon>
        <taxon>Thermodesulfobacteriota</taxon>
        <taxon>Desulfovibrionia</taxon>
        <taxon>Desulfovibrionales</taxon>
        <taxon>Desulfovibrionaceae</taxon>
        <taxon>Mailhella</taxon>
    </lineage>
</organism>
<dbReference type="PANTHER" id="PTHR42917:SF2">
    <property type="entry name" value="2,4-DIENOYL-COA REDUCTASE [(2E)-ENOYL-COA-PRODUCING]"/>
    <property type="match status" value="1"/>
</dbReference>
<sequence length="663" mass="72273">MSAYQKHFPHLFSPLVVGKKKKVFKNRILATPMIAPGAFTNDYNGIINELGVEYYTTFARGGFASCCIPMEVPRDSGHMGSMALDEEHKGFIFMHLAQRAIHAFRCNTFVEIYHPGLCMLPDLGQEIISASPMVYNGRQVRGMNEEDMASVTAMYVQAAREGKRAGFDGICLHYAHGWLMNNFLSPLSNKRTDQYGGSVENRCRFPLHVLKSVREAVGDDMVIEIRMNGSDRAEGGIVPEDAAQQALIFQEYADMIHISCGTRLDALARPKMHPTCFVPPAHNLDGAAALKKAGVKVPVGLVGQVHDAVLAERLIEEGLIDYMLMGRQAVADPEWPNKVREGRLEDIRPCIHCDYCTDGGRRAALTTSVSINVGATFDSRCSVNPEFGQGMIRKRFFRDGRKKKVAVIGGGVAGMEAAATAASRGHSVTLFEKGDALGGQLRMFPEHLWFKKELLRFREYMITRVRKAQVDVRLGTLATPEQITEEGFDAVIVAVGAKQSVPPIPGIDGKNVCMAWDVFGHEDRLGKNIIIVGGGAVGCELAIQLGGNGHTVTLLEMSPYYAATSEISERMSFGEFMEKNHVDVRLNTRCLEITDTGVVAEGEGGTVVLKADSVIVSAGSSALEKERDAFSGVAMDVIPVGDCVHASNIRNAVDTAWCAANTL</sequence>
<dbReference type="GO" id="GO:0010181">
    <property type="term" value="F:FMN binding"/>
    <property type="evidence" value="ECO:0007669"/>
    <property type="project" value="InterPro"/>
</dbReference>
<protein>
    <submittedName>
        <fullName evidence="12">FAD-dependent oxidoreductase</fullName>
    </submittedName>
</protein>
<dbReference type="GO" id="GO:0051536">
    <property type="term" value="F:iron-sulfur cluster binding"/>
    <property type="evidence" value="ECO:0007669"/>
    <property type="project" value="UniProtKB-KW"/>
</dbReference>
<dbReference type="GO" id="GO:0046872">
    <property type="term" value="F:metal ion binding"/>
    <property type="evidence" value="ECO:0007669"/>
    <property type="project" value="UniProtKB-KW"/>
</dbReference>
<feature type="domain" description="FAD/NAD(P)-binding" evidence="11">
    <location>
        <begin position="403"/>
        <end position="635"/>
    </location>
</feature>
<dbReference type="Proteomes" id="UP000698963">
    <property type="component" value="Unassembled WGS sequence"/>
</dbReference>
<evidence type="ECO:0000256" key="5">
    <source>
        <dbReference type="ARBA" id="ARBA00022643"/>
    </source>
</evidence>
<reference evidence="12" key="2">
    <citation type="submission" date="2021-09" db="EMBL/GenBank/DDBJ databases">
        <authorList>
            <person name="Gilroy R."/>
        </authorList>
    </citation>
    <scope>NUCLEOTIDE SEQUENCE</scope>
    <source>
        <strain evidence="12">ChiGjej2B2-19336</strain>
    </source>
</reference>
<dbReference type="GO" id="GO:0016491">
    <property type="term" value="F:oxidoreductase activity"/>
    <property type="evidence" value="ECO:0007669"/>
    <property type="project" value="UniProtKB-KW"/>
</dbReference>
<dbReference type="Pfam" id="PF00724">
    <property type="entry name" value="Oxidored_FMN"/>
    <property type="match status" value="1"/>
</dbReference>
<dbReference type="EMBL" id="DYZA01000226">
    <property type="protein sequence ID" value="HJD98143.1"/>
    <property type="molecule type" value="Genomic_DNA"/>
</dbReference>
<dbReference type="PRINTS" id="PR00368">
    <property type="entry name" value="FADPNR"/>
</dbReference>
<dbReference type="PANTHER" id="PTHR42917">
    <property type="entry name" value="2,4-DIENOYL-COA REDUCTASE"/>
    <property type="match status" value="1"/>
</dbReference>
<evidence type="ECO:0000256" key="2">
    <source>
        <dbReference type="ARBA" id="ARBA00001966"/>
    </source>
</evidence>